<dbReference type="AlphaFoldDB" id="A0A8J9YHR0"/>
<accession>A0A8J9YHR0</accession>
<gene>
    <name evidence="2" type="primary">Hypp142</name>
    <name evidence="2" type="ORF">BLAG_LOCUS379</name>
</gene>
<sequence length="124" mass="14376">MDIFSIFYLIIFPFLLLHFLERIAGIIRGLEGNRIYAFTAALIMIGGVLMGIIYYNIKVVEWKIRSIEATERILTATDTITEKTEVPGWLWGVSRVITRTVEKLRYTPEEVYGYMTGTNKRHLN</sequence>
<evidence type="ECO:0000313" key="2">
    <source>
        <dbReference type="EMBL" id="CAH1226914.1"/>
    </source>
</evidence>
<protein>
    <submittedName>
        <fullName evidence="2">Hypp142 protein</fullName>
    </submittedName>
</protein>
<keyword evidence="1" id="KW-1133">Transmembrane helix</keyword>
<name>A0A8J9YHR0_BRALA</name>
<keyword evidence="1" id="KW-0812">Transmembrane</keyword>
<proteinExistence type="predicted"/>
<keyword evidence="3" id="KW-1185">Reference proteome</keyword>
<keyword evidence="1" id="KW-0472">Membrane</keyword>
<evidence type="ECO:0000256" key="1">
    <source>
        <dbReference type="SAM" id="Phobius"/>
    </source>
</evidence>
<feature type="transmembrane region" description="Helical" evidence="1">
    <location>
        <begin position="35"/>
        <end position="57"/>
    </location>
</feature>
<dbReference type="EMBL" id="OV696686">
    <property type="protein sequence ID" value="CAH1226914.1"/>
    <property type="molecule type" value="Genomic_DNA"/>
</dbReference>
<feature type="transmembrane region" description="Helical" evidence="1">
    <location>
        <begin position="6"/>
        <end position="23"/>
    </location>
</feature>
<reference evidence="2" key="1">
    <citation type="submission" date="2022-01" db="EMBL/GenBank/DDBJ databases">
        <authorList>
            <person name="Braso-Vives M."/>
        </authorList>
    </citation>
    <scope>NUCLEOTIDE SEQUENCE</scope>
</reference>
<dbReference type="Proteomes" id="UP000838412">
    <property type="component" value="Chromosome 1"/>
</dbReference>
<evidence type="ECO:0000313" key="3">
    <source>
        <dbReference type="Proteomes" id="UP000838412"/>
    </source>
</evidence>
<organism evidence="2 3">
    <name type="scientific">Branchiostoma lanceolatum</name>
    <name type="common">Common lancelet</name>
    <name type="synonym">Amphioxus lanceolatum</name>
    <dbReference type="NCBI Taxonomy" id="7740"/>
    <lineage>
        <taxon>Eukaryota</taxon>
        <taxon>Metazoa</taxon>
        <taxon>Chordata</taxon>
        <taxon>Cephalochordata</taxon>
        <taxon>Leptocardii</taxon>
        <taxon>Amphioxiformes</taxon>
        <taxon>Branchiostomatidae</taxon>
        <taxon>Branchiostoma</taxon>
    </lineage>
</organism>